<dbReference type="EMBL" id="MN738912">
    <property type="protein sequence ID" value="QHT30786.1"/>
    <property type="molecule type" value="Genomic_DNA"/>
</dbReference>
<evidence type="ECO:0000313" key="2">
    <source>
        <dbReference type="EMBL" id="QHT30786.1"/>
    </source>
</evidence>
<evidence type="ECO:0000259" key="1">
    <source>
        <dbReference type="PROSITE" id="PS50089"/>
    </source>
</evidence>
<dbReference type="InterPro" id="IPR001841">
    <property type="entry name" value="Znf_RING"/>
</dbReference>
<sequence>MDPCVLCFEDMDMIRFQDTRKSTITCVKLQCGHAYHTECIVNCLSVSNFGCPTCNKQKTPCEELTREGLAKKLVGELKKEDDIKFLINEFKESSLEYNEAISTLKKDTKAFISKRSEELQLADKRKYMLDCLTKLQSTARSISKTKGPQYSGALNIRVIGRYRRGTPFERLFFSIQEAYRIYRLKTPTLYMPLY</sequence>
<name>A0A6C0ENN4_9ZZZZ</name>
<proteinExistence type="predicted"/>
<organism evidence="2">
    <name type="scientific">viral metagenome</name>
    <dbReference type="NCBI Taxonomy" id="1070528"/>
    <lineage>
        <taxon>unclassified sequences</taxon>
        <taxon>metagenomes</taxon>
        <taxon>organismal metagenomes</taxon>
    </lineage>
</organism>
<feature type="domain" description="RING-type" evidence="1">
    <location>
        <begin position="4"/>
        <end position="55"/>
    </location>
</feature>
<dbReference type="AlphaFoldDB" id="A0A6C0ENN4"/>
<dbReference type="CDD" id="cd16448">
    <property type="entry name" value="RING-H2"/>
    <property type="match status" value="1"/>
</dbReference>
<dbReference type="PROSITE" id="PS50089">
    <property type="entry name" value="ZF_RING_2"/>
    <property type="match status" value="1"/>
</dbReference>
<accession>A0A6C0ENN4</accession>
<reference evidence="2" key="1">
    <citation type="journal article" date="2020" name="Nature">
        <title>Giant virus diversity and host interactions through global metagenomics.</title>
        <authorList>
            <person name="Schulz F."/>
            <person name="Roux S."/>
            <person name="Paez-Espino D."/>
            <person name="Jungbluth S."/>
            <person name="Walsh D.A."/>
            <person name="Denef V.J."/>
            <person name="McMahon K.D."/>
            <person name="Konstantinidis K.T."/>
            <person name="Eloe-Fadrosh E.A."/>
            <person name="Kyrpides N.C."/>
            <person name="Woyke T."/>
        </authorList>
    </citation>
    <scope>NUCLEOTIDE SEQUENCE</scope>
    <source>
        <strain evidence="2">GVMAG-M-3300009151-50</strain>
    </source>
</reference>
<dbReference type="SUPFAM" id="SSF57850">
    <property type="entry name" value="RING/U-box"/>
    <property type="match status" value="1"/>
</dbReference>
<dbReference type="Gene3D" id="3.30.40.10">
    <property type="entry name" value="Zinc/RING finger domain, C3HC4 (zinc finger)"/>
    <property type="match status" value="1"/>
</dbReference>
<dbReference type="SMART" id="SM00184">
    <property type="entry name" value="RING"/>
    <property type="match status" value="1"/>
</dbReference>
<dbReference type="InterPro" id="IPR013083">
    <property type="entry name" value="Znf_RING/FYVE/PHD"/>
</dbReference>
<protein>
    <recommendedName>
        <fullName evidence="1">RING-type domain-containing protein</fullName>
    </recommendedName>
</protein>